<dbReference type="AlphaFoldDB" id="A0A2K1QVA5"/>
<sequence>MSTTIYMKEEHWGTGFQHATAILHVPLKAGPDSINRTASILGRFTPLPLRDRPKKPKCNNGLECLEMCDRKVQTQIRRAKLAIRSIIALAVLTAVLAIITQTYQWLVRRRRERHAQLANSRNTVHCSDSSEDSVPSSQENIADTRTSLGSGISSWTVSGVSPSSTHVSSASFLPSGNAASMDPPGKPSVATSEQDEAALGADPKVPLPRSNSQTSTLGPMPTTYDRKLRRPDSRHPTARRKSAEDVPDTTRRNMRSGASSDGSYDNHDEEKSEPSRMRVPQEPELSVKDKVLAWKLFGKHHEILDEPPSGALSDGAQRVLARMRASSVQFSHWIRFNSEDTLASAPKPPNETPSETASDITAKDVERGRSRQGQGPMRPRSSSEQSRPSANSSPVIPPRHPAKRGREGTLGGEPLVTIAETTSVPELWTPE</sequence>
<dbReference type="InParanoid" id="A0A2K1QVA5"/>
<feature type="region of interest" description="Disordered" evidence="1">
    <location>
        <begin position="156"/>
        <end position="284"/>
    </location>
</feature>
<keyword evidence="2" id="KW-1133">Transmembrane helix</keyword>
<feature type="compositionally biased region" description="Polar residues" evidence="1">
    <location>
        <begin position="117"/>
        <end position="126"/>
    </location>
</feature>
<gene>
    <name evidence="3" type="ORF">CAC42_6101</name>
</gene>
<evidence type="ECO:0000313" key="3">
    <source>
        <dbReference type="EMBL" id="PNS19006.1"/>
    </source>
</evidence>
<accession>A0A2K1QVA5</accession>
<feature type="compositionally biased region" description="Basic and acidic residues" evidence="1">
    <location>
        <begin position="264"/>
        <end position="284"/>
    </location>
</feature>
<feature type="region of interest" description="Disordered" evidence="1">
    <location>
        <begin position="341"/>
        <end position="431"/>
    </location>
</feature>
<dbReference type="EMBL" id="NKHZ01000036">
    <property type="protein sequence ID" value="PNS19006.1"/>
    <property type="molecule type" value="Genomic_DNA"/>
</dbReference>
<reference evidence="3 4" key="1">
    <citation type="submission" date="2017-06" db="EMBL/GenBank/DDBJ databases">
        <title>Draft genome sequence of a variant of Elsinoe murrayae.</title>
        <authorList>
            <person name="Cheng Q."/>
        </authorList>
    </citation>
    <scope>NUCLEOTIDE SEQUENCE [LARGE SCALE GENOMIC DNA]</scope>
    <source>
        <strain evidence="3 4">CQ-2017a</strain>
    </source>
</reference>
<feature type="region of interest" description="Disordered" evidence="1">
    <location>
        <begin position="117"/>
        <end position="140"/>
    </location>
</feature>
<evidence type="ECO:0000256" key="1">
    <source>
        <dbReference type="SAM" id="MobiDB-lite"/>
    </source>
</evidence>
<feature type="compositionally biased region" description="Low complexity" evidence="1">
    <location>
        <begin position="156"/>
        <end position="171"/>
    </location>
</feature>
<keyword evidence="3" id="KW-0689">Ribosomal protein</keyword>
<proteinExistence type="predicted"/>
<comment type="caution">
    <text evidence="3">The sequence shown here is derived from an EMBL/GenBank/DDBJ whole genome shotgun (WGS) entry which is preliminary data.</text>
</comment>
<protein>
    <submittedName>
        <fullName evidence="3">40S ribosomal protein S26E</fullName>
    </submittedName>
</protein>
<keyword evidence="2" id="KW-0812">Transmembrane</keyword>
<name>A0A2K1QVA5_9PEZI</name>
<evidence type="ECO:0000256" key="2">
    <source>
        <dbReference type="SAM" id="Phobius"/>
    </source>
</evidence>
<keyword evidence="2" id="KW-0472">Membrane</keyword>
<evidence type="ECO:0000313" key="4">
    <source>
        <dbReference type="Proteomes" id="UP000243797"/>
    </source>
</evidence>
<feature type="transmembrane region" description="Helical" evidence="2">
    <location>
        <begin position="81"/>
        <end position="106"/>
    </location>
</feature>
<organism evidence="3 4">
    <name type="scientific">Sphaceloma murrayae</name>
    <dbReference type="NCBI Taxonomy" id="2082308"/>
    <lineage>
        <taxon>Eukaryota</taxon>
        <taxon>Fungi</taxon>
        <taxon>Dikarya</taxon>
        <taxon>Ascomycota</taxon>
        <taxon>Pezizomycotina</taxon>
        <taxon>Dothideomycetes</taxon>
        <taxon>Dothideomycetidae</taxon>
        <taxon>Myriangiales</taxon>
        <taxon>Elsinoaceae</taxon>
        <taxon>Sphaceloma</taxon>
    </lineage>
</organism>
<feature type="compositionally biased region" description="Low complexity" evidence="1">
    <location>
        <begin position="378"/>
        <end position="394"/>
    </location>
</feature>
<dbReference type="Proteomes" id="UP000243797">
    <property type="component" value="Unassembled WGS sequence"/>
</dbReference>
<keyword evidence="4" id="KW-1185">Reference proteome</keyword>
<keyword evidence="3" id="KW-0687">Ribonucleoprotein</keyword>
<feature type="compositionally biased region" description="Basic and acidic residues" evidence="1">
    <location>
        <begin position="224"/>
        <end position="251"/>
    </location>
</feature>
<dbReference type="GO" id="GO:0005840">
    <property type="term" value="C:ribosome"/>
    <property type="evidence" value="ECO:0007669"/>
    <property type="project" value="UniProtKB-KW"/>
</dbReference>